<dbReference type="EMBL" id="BK015449">
    <property type="protein sequence ID" value="DAE07399.1"/>
    <property type="molecule type" value="Genomic_DNA"/>
</dbReference>
<name>A0A8S5PJM4_9CAUD</name>
<proteinExistence type="predicted"/>
<organism evidence="1">
    <name type="scientific">Siphoviridae sp. ct8M020</name>
    <dbReference type="NCBI Taxonomy" id="2825362"/>
    <lineage>
        <taxon>Viruses</taxon>
        <taxon>Duplodnaviria</taxon>
        <taxon>Heunggongvirae</taxon>
        <taxon>Uroviricota</taxon>
        <taxon>Caudoviricetes</taxon>
    </lineage>
</organism>
<protein>
    <submittedName>
        <fullName evidence="1">Uncharacterized protein</fullName>
    </submittedName>
</protein>
<reference evidence="1" key="1">
    <citation type="journal article" date="2021" name="Proc. Natl. Acad. Sci. U.S.A.">
        <title>A Catalog of Tens of Thousands of Viruses from Human Metagenomes Reveals Hidden Associations with Chronic Diseases.</title>
        <authorList>
            <person name="Tisza M.J."/>
            <person name="Buck C.B."/>
        </authorList>
    </citation>
    <scope>NUCLEOTIDE SEQUENCE</scope>
    <source>
        <strain evidence="1">Ct8M020</strain>
    </source>
</reference>
<evidence type="ECO:0000313" key="1">
    <source>
        <dbReference type="EMBL" id="DAE07399.1"/>
    </source>
</evidence>
<sequence>MNGLVTFEIRTPRITFDVLPTPTLEFTIQAAFVEGVGKDYTGPYEVTPQLYKNILLPTKGTMPKEDITVLKVPQYEVANTAGGTTLILGGE</sequence>
<accession>A0A8S5PJM4</accession>